<sequence>MALIMEGMDAAIGNGNNLGSIIGLLLNGWLYIP</sequence>
<dbReference type="EMBL" id="CP019472">
    <property type="protein sequence ID" value="UQC76839.1"/>
    <property type="molecule type" value="Genomic_DNA"/>
</dbReference>
<keyword evidence="1" id="KW-0812">Transmembrane</keyword>
<keyword evidence="3" id="KW-1185">Reference proteome</keyword>
<name>A0A9Q8WB55_9PEZI</name>
<accession>A0A9Q8WB55</accession>
<evidence type="ECO:0000313" key="3">
    <source>
        <dbReference type="Proteomes" id="UP000830671"/>
    </source>
</evidence>
<keyword evidence="1" id="KW-0472">Membrane</keyword>
<feature type="transmembrane region" description="Helical" evidence="1">
    <location>
        <begin position="12"/>
        <end position="32"/>
    </location>
</feature>
<dbReference type="KEGG" id="clup:CLUP02_18354"/>
<reference evidence="2" key="1">
    <citation type="journal article" date="2021" name="Mol. Plant Microbe Interact.">
        <title>Complete Genome Sequence of the Plant-Pathogenic Fungus Colletotrichum lupini.</title>
        <authorList>
            <person name="Baroncelli R."/>
            <person name="Pensec F."/>
            <person name="Da Lio D."/>
            <person name="Boufleur T."/>
            <person name="Vicente I."/>
            <person name="Sarrocco S."/>
            <person name="Picot A."/>
            <person name="Baraldi E."/>
            <person name="Sukno S."/>
            <person name="Thon M."/>
            <person name="Le Floch G."/>
        </authorList>
    </citation>
    <scope>NUCLEOTIDE SEQUENCE</scope>
    <source>
        <strain evidence="2">IMI 504893</strain>
    </source>
</reference>
<gene>
    <name evidence="2" type="ORF">CLUP02_18354</name>
</gene>
<dbReference type="RefSeq" id="XP_049138480.1">
    <property type="nucleotide sequence ID" value="XM_049297256.1"/>
</dbReference>
<evidence type="ECO:0000313" key="2">
    <source>
        <dbReference type="EMBL" id="UQC76839.1"/>
    </source>
</evidence>
<protein>
    <submittedName>
        <fullName evidence="2">Maltose permease MAL61</fullName>
    </submittedName>
</protein>
<dbReference type="GeneID" id="73352266"/>
<proteinExistence type="predicted"/>
<dbReference type="AlphaFoldDB" id="A0A9Q8WB55"/>
<keyword evidence="1" id="KW-1133">Transmembrane helix</keyword>
<evidence type="ECO:0000256" key="1">
    <source>
        <dbReference type="SAM" id="Phobius"/>
    </source>
</evidence>
<organism evidence="2 3">
    <name type="scientific">Colletotrichum lupini</name>
    <dbReference type="NCBI Taxonomy" id="145971"/>
    <lineage>
        <taxon>Eukaryota</taxon>
        <taxon>Fungi</taxon>
        <taxon>Dikarya</taxon>
        <taxon>Ascomycota</taxon>
        <taxon>Pezizomycotina</taxon>
        <taxon>Sordariomycetes</taxon>
        <taxon>Hypocreomycetidae</taxon>
        <taxon>Glomerellales</taxon>
        <taxon>Glomerellaceae</taxon>
        <taxon>Colletotrichum</taxon>
        <taxon>Colletotrichum acutatum species complex</taxon>
    </lineage>
</organism>
<dbReference type="Proteomes" id="UP000830671">
    <property type="component" value="Chromosome 10"/>
</dbReference>